<dbReference type="EMBL" id="MF158039">
    <property type="protein sequence ID" value="ATE85794.1"/>
    <property type="molecule type" value="Genomic_DNA"/>
</dbReference>
<organism evidence="1 2">
    <name type="scientific">Shigella phage Sf12</name>
    <dbReference type="NCBI Taxonomy" id="2024315"/>
    <lineage>
        <taxon>Viruses</taxon>
        <taxon>Duplodnaviria</taxon>
        <taxon>Heunggongvirae</taxon>
        <taxon>Uroviricota</taxon>
        <taxon>Caudoviricetes</taxon>
        <taxon>Drexlerviridae</taxon>
        <taxon>Rogunavirinae</taxon>
        <taxon>Eastlansingvirus</taxon>
        <taxon>Eastlansingvirus Sf12</taxon>
    </lineage>
</organism>
<keyword evidence="2" id="KW-1185">Reference proteome</keyword>
<gene>
    <name evidence="1" type="ORF">Sf12_gp68</name>
</gene>
<sequence>MRYYYFIETRGDKAVMDLIMKKKEMNPSDWCKKMMDEAKDGDEAMAYFELMNMWGSREVDGSEK</sequence>
<dbReference type="Proteomes" id="UP000222681">
    <property type="component" value="Segment"/>
</dbReference>
<name>A0A291AXQ9_9CAUD</name>
<accession>A0A291AXQ9</accession>
<proteinExistence type="predicted"/>
<reference evidence="1 2" key="1">
    <citation type="submission" date="2017-05" db="EMBL/GenBank/DDBJ databases">
        <title>The isolation and characterization of 16 novel Shigella-infecting phages from the environment.</title>
        <authorList>
            <person name="Doore S.M."/>
            <person name="Schrad J.R."/>
            <person name="Dover J.A."/>
            <person name="Parent K.N."/>
        </authorList>
    </citation>
    <scope>NUCLEOTIDE SEQUENCE [LARGE SCALE GENOMIC DNA]</scope>
</reference>
<protein>
    <submittedName>
        <fullName evidence="1">Uncharacterized protein</fullName>
    </submittedName>
</protein>
<evidence type="ECO:0000313" key="1">
    <source>
        <dbReference type="EMBL" id="ATE85794.1"/>
    </source>
</evidence>
<evidence type="ECO:0000313" key="2">
    <source>
        <dbReference type="Proteomes" id="UP000222681"/>
    </source>
</evidence>